<keyword evidence="3" id="KW-1003">Cell membrane</keyword>
<dbReference type="Proteomes" id="UP000253759">
    <property type="component" value="Unassembled WGS sequence"/>
</dbReference>
<keyword evidence="15" id="KW-1185">Reference proteome</keyword>
<accession>A0A369W887</accession>
<evidence type="ECO:0000256" key="4">
    <source>
        <dbReference type="ARBA" id="ARBA00022692"/>
    </source>
</evidence>
<evidence type="ECO:0000256" key="8">
    <source>
        <dbReference type="ARBA" id="ARBA00023136"/>
    </source>
</evidence>
<dbReference type="GO" id="GO:0050660">
    <property type="term" value="F:flavin adenine dinucleotide binding"/>
    <property type="evidence" value="ECO:0007669"/>
    <property type="project" value="InterPro"/>
</dbReference>
<evidence type="ECO:0000259" key="12">
    <source>
        <dbReference type="PROSITE" id="PS51371"/>
    </source>
</evidence>
<gene>
    <name evidence="14" type="ORF">DVH29_12565</name>
</gene>
<dbReference type="AlphaFoldDB" id="A0A369W887"/>
<feature type="domain" description="CBS" evidence="12">
    <location>
        <begin position="279"/>
        <end position="337"/>
    </location>
</feature>
<comment type="subcellular location">
    <subcellularLocation>
        <location evidence="1">Cell membrane</location>
        <topology evidence="1">Multi-pass membrane protein</topology>
    </subcellularLocation>
</comment>
<proteinExistence type="inferred from homology"/>
<dbReference type="Pfam" id="PF03471">
    <property type="entry name" value="CorC_HlyC"/>
    <property type="match status" value="1"/>
</dbReference>
<name>A0A369W887_9HYPH</name>
<dbReference type="Pfam" id="PF00571">
    <property type="entry name" value="CBS"/>
    <property type="match status" value="1"/>
</dbReference>
<protein>
    <submittedName>
        <fullName evidence="14">HlyC/CorC family transporter</fullName>
    </submittedName>
</protein>
<dbReference type="CDD" id="cd04590">
    <property type="entry name" value="CBS_pair_CorC_HlyC_assoc"/>
    <property type="match status" value="1"/>
</dbReference>
<dbReference type="InterPro" id="IPR036318">
    <property type="entry name" value="FAD-bd_PCMH-like_sf"/>
</dbReference>
<dbReference type="PANTHER" id="PTHR43099">
    <property type="entry name" value="UPF0053 PROTEIN YRKA"/>
    <property type="match status" value="1"/>
</dbReference>
<evidence type="ECO:0000256" key="1">
    <source>
        <dbReference type="ARBA" id="ARBA00004651"/>
    </source>
</evidence>
<dbReference type="InterPro" id="IPR044751">
    <property type="entry name" value="Ion_transp-like_CBS"/>
</dbReference>
<feature type="transmembrane region" description="Helical" evidence="11">
    <location>
        <begin position="132"/>
        <end position="154"/>
    </location>
</feature>
<feature type="transmembrane region" description="Helical" evidence="11">
    <location>
        <begin position="56"/>
        <end position="79"/>
    </location>
</feature>
<evidence type="ECO:0000313" key="14">
    <source>
        <dbReference type="EMBL" id="RDE08271.1"/>
    </source>
</evidence>
<dbReference type="PANTHER" id="PTHR43099:SF5">
    <property type="entry name" value="HLYC_CORC FAMILY TRANSPORTER"/>
    <property type="match status" value="1"/>
</dbReference>
<keyword evidence="5" id="KW-0677">Repeat</keyword>
<dbReference type="SUPFAM" id="SSF54631">
    <property type="entry name" value="CBS-domain pair"/>
    <property type="match status" value="1"/>
</dbReference>
<dbReference type="GO" id="GO:0005886">
    <property type="term" value="C:plasma membrane"/>
    <property type="evidence" value="ECO:0007669"/>
    <property type="project" value="UniProtKB-SubCell"/>
</dbReference>
<dbReference type="InterPro" id="IPR016169">
    <property type="entry name" value="FAD-bd_PCMH_sub2"/>
</dbReference>
<dbReference type="Gene3D" id="3.30.465.10">
    <property type="match status" value="1"/>
</dbReference>
<feature type="transmembrane region" description="Helical" evidence="11">
    <location>
        <begin position="99"/>
        <end position="120"/>
    </location>
</feature>
<keyword evidence="6 10" id="KW-1133">Transmembrane helix</keyword>
<sequence>MIEIAIVAGLILLNGVFAMSELAVVSASKPLLRSMSERGQRGASAALALAEQPGRFLSTVQVGITLIGIVAGAFSGATLGGSLAEALYAAGLPETASSALGYGGVVAIITYLQVVIGELVPKQFALRNAEAIACLVASPMATLSRIAAPVVWLLDASTRLIFRILGMSETNEDTVTEEEIKSMVAQAAETGVIERDEKRMIAGVLRLSDRRARSVMTPRTDVELMMFDEDFTVLQAQLNKARHSRVPIASEDSDNIIGVLVMREYFAAQPKDHRALKRLLRTPQVVPDTMGALDVLDTLRQADFPLALVLDEYGHFEGIVTPADILEAIAGVFKSDLDDNEDDEAVRREDGSWLLAGSLTADELADRLGLDLPEKRDYQTLAGFIIDHMQHIPATGEVLEHEGWRFEVVDMDGRRVDKVLAAPLPIAPLL</sequence>
<feature type="domain" description="CNNM transmembrane" evidence="13">
    <location>
        <begin position="1"/>
        <end position="197"/>
    </location>
</feature>
<evidence type="ECO:0000256" key="5">
    <source>
        <dbReference type="ARBA" id="ARBA00022737"/>
    </source>
</evidence>
<evidence type="ECO:0000256" key="2">
    <source>
        <dbReference type="ARBA" id="ARBA00006446"/>
    </source>
</evidence>
<dbReference type="EMBL" id="QQNH01000020">
    <property type="protein sequence ID" value="RDE08271.1"/>
    <property type="molecule type" value="Genomic_DNA"/>
</dbReference>
<evidence type="ECO:0000313" key="15">
    <source>
        <dbReference type="Proteomes" id="UP000253759"/>
    </source>
</evidence>
<feature type="transmembrane region" description="Helical" evidence="11">
    <location>
        <begin position="6"/>
        <end position="28"/>
    </location>
</feature>
<dbReference type="SMART" id="SM01091">
    <property type="entry name" value="CorC_HlyC"/>
    <property type="match status" value="1"/>
</dbReference>
<dbReference type="Gene3D" id="3.10.580.10">
    <property type="entry name" value="CBS-domain"/>
    <property type="match status" value="1"/>
</dbReference>
<evidence type="ECO:0000256" key="11">
    <source>
        <dbReference type="SAM" id="Phobius"/>
    </source>
</evidence>
<dbReference type="SUPFAM" id="SSF56176">
    <property type="entry name" value="FAD-binding/transporter-associated domain-like"/>
    <property type="match status" value="1"/>
</dbReference>
<organism evidence="14 15">
    <name type="scientific">Pelagibacterium lacus</name>
    <dbReference type="NCBI Taxonomy" id="2282655"/>
    <lineage>
        <taxon>Bacteria</taxon>
        <taxon>Pseudomonadati</taxon>
        <taxon>Pseudomonadota</taxon>
        <taxon>Alphaproteobacteria</taxon>
        <taxon>Hyphomicrobiales</taxon>
        <taxon>Devosiaceae</taxon>
        <taxon>Pelagibacterium</taxon>
    </lineage>
</organism>
<dbReference type="Pfam" id="PF01595">
    <property type="entry name" value="CNNM"/>
    <property type="match status" value="1"/>
</dbReference>
<reference evidence="15" key="1">
    <citation type="submission" date="2018-07" db="EMBL/GenBank/DDBJ databases">
        <authorList>
            <person name="Liu B.-T."/>
            <person name="Du Z."/>
        </authorList>
    </citation>
    <scope>NUCLEOTIDE SEQUENCE [LARGE SCALE GENOMIC DNA]</scope>
    <source>
        <strain evidence="15">XYN52</strain>
    </source>
</reference>
<keyword evidence="8 10" id="KW-0472">Membrane</keyword>
<dbReference type="InterPro" id="IPR005170">
    <property type="entry name" value="Transptr-assoc_dom"/>
</dbReference>
<evidence type="ECO:0000256" key="6">
    <source>
        <dbReference type="ARBA" id="ARBA00022989"/>
    </source>
</evidence>
<dbReference type="FunFam" id="3.30.465.10:FF:000023">
    <property type="entry name" value="Magnesium and cobalt transporter"/>
    <property type="match status" value="1"/>
</dbReference>
<dbReference type="InterPro" id="IPR051676">
    <property type="entry name" value="UPF0053_domain"/>
</dbReference>
<dbReference type="RefSeq" id="WP_114646542.1">
    <property type="nucleotide sequence ID" value="NZ_QQNH01000020.1"/>
</dbReference>
<dbReference type="InterPro" id="IPR046342">
    <property type="entry name" value="CBS_dom_sf"/>
</dbReference>
<keyword evidence="4 10" id="KW-0812">Transmembrane</keyword>
<evidence type="ECO:0000256" key="9">
    <source>
        <dbReference type="PROSITE-ProRule" id="PRU00703"/>
    </source>
</evidence>
<dbReference type="PROSITE" id="PS51846">
    <property type="entry name" value="CNNM"/>
    <property type="match status" value="1"/>
</dbReference>
<dbReference type="PROSITE" id="PS51371">
    <property type="entry name" value="CBS"/>
    <property type="match status" value="1"/>
</dbReference>
<evidence type="ECO:0000259" key="13">
    <source>
        <dbReference type="PROSITE" id="PS51846"/>
    </source>
</evidence>
<comment type="similarity">
    <text evidence="2">Belongs to the UPF0053 family. Hemolysin C subfamily.</text>
</comment>
<evidence type="ECO:0000256" key="7">
    <source>
        <dbReference type="ARBA" id="ARBA00023122"/>
    </source>
</evidence>
<keyword evidence="7 9" id="KW-0129">CBS domain</keyword>
<comment type="caution">
    <text evidence="14">The sequence shown here is derived from an EMBL/GenBank/DDBJ whole genome shotgun (WGS) entry which is preliminary data.</text>
</comment>
<evidence type="ECO:0000256" key="10">
    <source>
        <dbReference type="PROSITE-ProRule" id="PRU01193"/>
    </source>
</evidence>
<dbReference type="InterPro" id="IPR000644">
    <property type="entry name" value="CBS_dom"/>
</dbReference>
<evidence type="ECO:0000256" key="3">
    <source>
        <dbReference type="ARBA" id="ARBA00022475"/>
    </source>
</evidence>
<dbReference type="InterPro" id="IPR002550">
    <property type="entry name" value="CNNM"/>
</dbReference>
<dbReference type="OrthoDB" id="9805314at2"/>